<dbReference type="PANTHER" id="PTHR30537:SF14">
    <property type="entry name" value="TRANSCRIPTIONAL REGULATOR LYSR FAMILY"/>
    <property type="match status" value="1"/>
</dbReference>
<dbReference type="RefSeq" id="WP_218919630.1">
    <property type="nucleotide sequence ID" value="NZ_CP014782.1"/>
</dbReference>
<dbReference type="PANTHER" id="PTHR30537">
    <property type="entry name" value="HTH-TYPE TRANSCRIPTIONAL REGULATOR"/>
    <property type="match status" value="1"/>
</dbReference>
<dbReference type="GO" id="GO:0006351">
    <property type="term" value="P:DNA-templated transcription"/>
    <property type="evidence" value="ECO:0007669"/>
    <property type="project" value="TreeGrafter"/>
</dbReference>
<keyword evidence="3" id="KW-0238">DNA-binding</keyword>
<evidence type="ECO:0000256" key="2">
    <source>
        <dbReference type="ARBA" id="ARBA00023015"/>
    </source>
</evidence>
<dbReference type="InterPro" id="IPR000847">
    <property type="entry name" value="LysR_HTH_N"/>
</dbReference>
<keyword evidence="2" id="KW-0805">Transcription regulation</keyword>
<dbReference type="AlphaFoldDB" id="A0A1S6HKK9"/>
<organism evidence="6 7">
    <name type="scientific">Shewanella psychrophila</name>
    <dbReference type="NCBI Taxonomy" id="225848"/>
    <lineage>
        <taxon>Bacteria</taxon>
        <taxon>Pseudomonadati</taxon>
        <taxon>Pseudomonadota</taxon>
        <taxon>Gammaproteobacteria</taxon>
        <taxon>Alteromonadales</taxon>
        <taxon>Shewanellaceae</taxon>
        <taxon>Shewanella</taxon>
    </lineage>
</organism>
<dbReference type="PROSITE" id="PS50931">
    <property type="entry name" value="HTH_LYSR"/>
    <property type="match status" value="1"/>
</dbReference>
<dbReference type="Pfam" id="PF00126">
    <property type="entry name" value="HTH_1"/>
    <property type="match status" value="1"/>
</dbReference>
<dbReference type="InterPro" id="IPR036390">
    <property type="entry name" value="WH_DNA-bd_sf"/>
</dbReference>
<reference evidence="6 7" key="1">
    <citation type="submission" date="2016-03" db="EMBL/GenBank/DDBJ databases">
        <title>Complete genome sequence of Shewanella psychrophila WP2, a deep sea bacterium isolated from west Pacific sediment.</title>
        <authorList>
            <person name="Xu G."/>
            <person name="Jian H."/>
        </authorList>
    </citation>
    <scope>NUCLEOTIDE SEQUENCE [LARGE SCALE GENOMIC DNA]</scope>
    <source>
        <strain evidence="6 7">WP2</strain>
    </source>
</reference>
<dbReference type="SUPFAM" id="SSF53850">
    <property type="entry name" value="Periplasmic binding protein-like II"/>
    <property type="match status" value="1"/>
</dbReference>
<dbReference type="Gene3D" id="1.10.10.10">
    <property type="entry name" value="Winged helix-like DNA-binding domain superfamily/Winged helix DNA-binding domain"/>
    <property type="match status" value="1"/>
</dbReference>
<dbReference type="GO" id="GO:0043565">
    <property type="term" value="F:sequence-specific DNA binding"/>
    <property type="evidence" value="ECO:0007669"/>
    <property type="project" value="TreeGrafter"/>
</dbReference>
<evidence type="ECO:0000256" key="3">
    <source>
        <dbReference type="ARBA" id="ARBA00023125"/>
    </source>
</evidence>
<dbReference type="GO" id="GO:0003700">
    <property type="term" value="F:DNA-binding transcription factor activity"/>
    <property type="evidence" value="ECO:0007669"/>
    <property type="project" value="InterPro"/>
</dbReference>
<dbReference type="Proteomes" id="UP000189545">
    <property type="component" value="Chromosome"/>
</dbReference>
<name>A0A1S6HKK9_9GAMM</name>
<gene>
    <name evidence="6" type="ORF">Sps_00865</name>
</gene>
<dbReference type="CDD" id="cd08422">
    <property type="entry name" value="PBP2_CrgA_like"/>
    <property type="match status" value="1"/>
</dbReference>
<accession>A0A1S6HKK9</accession>
<evidence type="ECO:0000256" key="1">
    <source>
        <dbReference type="ARBA" id="ARBA00009437"/>
    </source>
</evidence>
<comment type="similarity">
    <text evidence="1">Belongs to the LysR transcriptional regulatory family.</text>
</comment>
<evidence type="ECO:0000313" key="6">
    <source>
        <dbReference type="EMBL" id="AQS36057.1"/>
    </source>
</evidence>
<evidence type="ECO:0000256" key="4">
    <source>
        <dbReference type="ARBA" id="ARBA00023163"/>
    </source>
</evidence>
<proteinExistence type="inferred from homology"/>
<dbReference type="InterPro" id="IPR036388">
    <property type="entry name" value="WH-like_DNA-bd_sf"/>
</dbReference>
<dbReference type="Gene3D" id="3.40.190.290">
    <property type="match status" value="1"/>
</dbReference>
<dbReference type="EMBL" id="CP014782">
    <property type="protein sequence ID" value="AQS36057.1"/>
    <property type="molecule type" value="Genomic_DNA"/>
</dbReference>
<keyword evidence="4" id="KW-0804">Transcription</keyword>
<dbReference type="InterPro" id="IPR058163">
    <property type="entry name" value="LysR-type_TF_proteobact-type"/>
</dbReference>
<protein>
    <submittedName>
        <fullName evidence="6">Transcriptional regulator</fullName>
    </submittedName>
</protein>
<sequence length="309" mass="35055">MDNQNYHMEINWLGYLPLYIQLCEERSIAATAKRLDCSTAHVSRQLVKLETLLNKQLIHRTTRQFVVTADGQEFYRNAKALMEHAEEIDSKIFDSEATRGKVKISASASFGASRLSAILTEFSKQHPQIELEISFTEQPIDLIEAGFDLAVYLTDTPADGYVGHKLKSIICAAYAHENYIKANGYILHPSELAAYNHIIYKSEILNLDSWQFVQTKTNEIFNAKLTGNFKTNMLPSMVEAMLAGCGVAMLADFALDKLTEDERSSIIRLLPEWTTTGVLPLYILYPKRKHLPKRTSLLIEHLKKRLSKS</sequence>
<dbReference type="STRING" id="225848.Sps_00865"/>
<dbReference type="KEGG" id="spsw:Sps_00865"/>
<keyword evidence="7" id="KW-1185">Reference proteome</keyword>
<dbReference type="InterPro" id="IPR005119">
    <property type="entry name" value="LysR_subst-bd"/>
</dbReference>
<evidence type="ECO:0000259" key="5">
    <source>
        <dbReference type="PROSITE" id="PS50931"/>
    </source>
</evidence>
<evidence type="ECO:0000313" key="7">
    <source>
        <dbReference type="Proteomes" id="UP000189545"/>
    </source>
</evidence>
<dbReference type="SUPFAM" id="SSF46785">
    <property type="entry name" value="Winged helix' DNA-binding domain"/>
    <property type="match status" value="1"/>
</dbReference>
<dbReference type="Pfam" id="PF03466">
    <property type="entry name" value="LysR_substrate"/>
    <property type="match status" value="1"/>
</dbReference>
<feature type="domain" description="HTH lysR-type" evidence="5">
    <location>
        <begin position="20"/>
        <end position="68"/>
    </location>
</feature>